<dbReference type="InterPro" id="IPR011042">
    <property type="entry name" value="6-blade_b-propeller_TolB-like"/>
</dbReference>
<evidence type="ECO:0000259" key="2">
    <source>
        <dbReference type="PROSITE" id="PS50119"/>
    </source>
</evidence>
<keyword evidence="1" id="KW-0862">Zinc</keyword>
<dbReference type="Pfam" id="PF22586">
    <property type="entry name" value="ANCHR-like_BBOX"/>
    <property type="match status" value="1"/>
</dbReference>
<dbReference type="PROSITE" id="PS50119">
    <property type="entry name" value="ZF_BBOX"/>
    <property type="match status" value="1"/>
</dbReference>
<dbReference type="Gene3D" id="3.30.160.60">
    <property type="entry name" value="Classic Zinc Finger"/>
    <property type="match status" value="1"/>
</dbReference>
<dbReference type="PANTHER" id="PTHR25462">
    <property type="entry name" value="BONUS, ISOFORM C-RELATED"/>
    <property type="match status" value="1"/>
</dbReference>
<proteinExistence type="predicted"/>
<keyword evidence="1" id="KW-0863">Zinc-finger</keyword>
<protein>
    <recommendedName>
        <fullName evidence="2">B box-type domain-containing protein</fullName>
    </recommendedName>
</protein>
<dbReference type="OrthoDB" id="6110133at2759"/>
<dbReference type="EMBL" id="CAJPWZ010001411">
    <property type="protein sequence ID" value="CAG2214502.1"/>
    <property type="molecule type" value="Genomic_DNA"/>
</dbReference>
<dbReference type="InterPro" id="IPR000315">
    <property type="entry name" value="Znf_B-box"/>
</dbReference>
<keyword evidence="1" id="KW-0479">Metal-binding</keyword>
<organism evidence="3 4">
    <name type="scientific">Mytilus edulis</name>
    <name type="common">Blue mussel</name>
    <dbReference type="NCBI Taxonomy" id="6550"/>
    <lineage>
        <taxon>Eukaryota</taxon>
        <taxon>Metazoa</taxon>
        <taxon>Spiralia</taxon>
        <taxon>Lophotrochozoa</taxon>
        <taxon>Mollusca</taxon>
        <taxon>Bivalvia</taxon>
        <taxon>Autobranchia</taxon>
        <taxon>Pteriomorphia</taxon>
        <taxon>Mytilida</taxon>
        <taxon>Mytiloidea</taxon>
        <taxon>Mytilidae</taxon>
        <taxon>Mytilinae</taxon>
        <taxon>Mytilus</taxon>
    </lineage>
</organism>
<dbReference type="AlphaFoldDB" id="A0A8S3S5X4"/>
<dbReference type="Gene3D" id="2.120.10.30">
    <property type="entry name" value="TolB, C-terminal domain"/>
    <property type="match status" value="1"/>
</dbReference>
<evidence type="ECO:0000256" key="1">
    <source>
        <dbReference type="PROSITE-ProRule" id="PRU00024"/>
    </source>
</evidence>
<dbReference type="SUPFAM" id="SSF101898">
    <property type="entry name" value="NHL repeat"/>
    <property type="match status" value="1"/>
</dbReference>
<dbReference type="CDD" id="cd19757">
    <property type="entry name" value="Bbox1"/>
    <property type="match status" value="1"/>
</dbReference>
<sequence>MASSVKHFCTICHDDGISNRAVTWCTECEVLFCEDCEKPHSKSRLSKNHKIMTAEDYHNLPTFMQEISSQCKDHKKKFELYCSFHACPCCVQCITEHQKCQDLKPLSDILKHVKSSASVQLFEKDLKVVKDNLDTAITYIKTRISTINNQKTKVVEEILYIRKSLNDYLNKLEQDILNDLESKHSKLKSDMSTLLQQMGQRASQINQMQSQFTIITQYATELQIYIGLQEIEKTTSETTKYIEDLESEDYFSEKNLEVNISSSLQSILHDVKSFGDININTTSSTLQIKTGRKDQAQNLIVHVPGIEKIKPFFNDGIVIRVVVIFTESPYDACFTKNNTVAVTLGLAKHTTLVDIEKNKIIQTIKFSHSCHGAASDGETLVISSRQRRCTRVNLNDMSHTALEGMEGVGFIALFQGNIYGTILFKNKVCCFNSTGEPLWIFQHQDINRPVGIALDKNGCVYIASIGNSSIAEVSSDGKTCKTILSEADGIEIPYSIDINKEAGIMIVSSDISADRKNHKTAFCL</sequence>
<comment type="caution">
    <text evidence="3">The sequence shown here is derived from an EMBL/GenBank/DDBJ whole genome shotgun (WGS) entry which is preliminary data.</text>
</comment>
<gene>
    <name evidence="3" type="ORF">MEDL_28324</name>
</gene>
<dbReference type="PANTHER" id="PTHR25462:SF296">
    <property type="entry name" value="MEIOTIC P26, ISOFORM F"/>
    <property type="match status" value="1"/>
</dbReference>
<feature type="domain" description="B box-type" evidence="2">
    <location>
        <begin position="4"/>
        <end position="54"/>
    </location>
</feature>
<evidence type="ECO:0000313" key="3">
    <source>
        <dbReference type="EMBL" id="CAG2214502.1"/>
    </source>
</evidence>
<dbReference type="GO" id="GO:0008270">
    <property type="term" value="F:zinc ion binding"/>
    <property type="evidence" value="ECO:0007669"/>
    <property type="project" value="UniProtKB-KW"/>
</dbReference>
<keyword evidence="4" id="KW-1185">Reference proteome</keyword>
<evidence type="ECO:0000313" key="4">
    <source>
        <dbReference type="Proteomes" id="UP000683360"/>
    </source>
</evidence>
<dbReference type="InterPro" id="IPR047153">
    <property type="entry name" value="TRIM45/56/19-like"/>
</dbReference>
<accession>A0A8S3S5X4</accession>
<reference evidence="3" key="1">
    <citation type="submission" date="2021-03" db="EMBL/GenBank/DDBJ databases">
        <authorList>
            <person name="Bekaert M."/>
        </authorList>
    </citation>
    <scope>NUCLEOTIDE SEQUENCE</scope>
</reference>
<name>A0A8S3S5X4_MYTED</name>
<dbReference type="Proteomes" id="UP000683360">
    <property type="component" value="Unassembled WGS sequence"/>
</dbReference>